<comment type="caution">
    <text evidence="1">The sequence shown here is derived from an EMBL/GenBank/DDBJ whole genome shotgun (WGS) entry which is preliminary data.</text>
</comment>
<dbReference type="AlphaFoldDB" id="A0ABD3SKS6"/>
<protein>
    <submittedName>
        <fullName evidence="1">Uncharacterized protein</fullName>
    </submittedName>
</protein>
<evidence type="ECO:0000313" key="2">
    <source>
        <dbReference type="Proteomes" id="UP001634393"/>
    </source>
</evidence>
<dbReference type="Proteomes" id="UP001634393">
    <property type="component" value="Unassembled WGS sequence"/>
</dbReference>
<proteinExistence type="predicted"/>
<accession>A0ABD3SKS6</accession>
<sequence length="66" mass="7635">MKLIIMQIYRGEDKKHLIEFQIPIRLEKTNSHDPAVKSIISKAFTAICSTLLFLLFDKLSTNRIAM</sequence>
<gene>
    <name evidence="1" type="ORF">ACJIZ3_020994</name>
</gene>
<organism evidence="1 2">
    <name type="scientific">Penstemon smallii</name>
    <dbReference type="NCBI Taxonomy" id="265156"/>
    <lineage>
        <taxon>Eukaryota</taxon>
        <taxon>Viridiplantae</taxon>
        <taxon>Streptophyta</taxon>
        <taxon>Embryophyta</taxon>
        <taxon>Tracheophyta</taxon>
        <taxon>Spermatophyta</taxon>
        <taxon>Magnoliopsida</taxon>
        <taxon>eudicotyledons</taxon>
        <taxon>Gunneridae</taxon>
        <taxon>Pentapetalae</taxon>
        <taxon>asterids</taxon>
        <taxon>lamiids</taxon>
        <taxon>Lamiales</taxon>
        <taxon>Plantaginaceae</taxon>
        <taxon>Cheloneae</taxon>
        <taxon>Penstemon</taxon>
    </lineage>
</organism>
<keyword evidence="2" id="KW-1185">Reference proteome</keyword>
<name>A0ABD3SKS6_9LAMI</name>
<reference evidence="1 2" key="1">
    <citation type="submission" date="2024-12" db="EMBL/GenBank/DDBJ databases">
        <title>The unique morphological basis and parallel evolutionary history of personate flowers in Penstemon.</title>
        <authorList>
            <person name="Depatie T.H."/>
            <person name="Wessinger C.A."/>
        </authorList>
    </citation>
    <scope>NUCLEOTIDE SEQUENCE [LARGE SCALE GENOMIC DNA]</scope>
    <source>
        <strain evidence="1">WTNN_2</strain>
        <tissue evidence="1">Leaf</tissue>
    </source>
</reference>
<dbReference type="EMBL" id="JBJXBP010000006">
    <property type="protein sequence ID" value="KAL3824965.1"/>
    <property type="molecule type" value="Genomic_DNA"/>
</dbReference>
<evidence type="ECO:0000313" key="1">
    <source>
        <dbReference type="EMBL" id="KAL3824965.1"/>
    </source>
</evidence>